<dbReference type="Proteomes" id="UP000324800">
    <property type="component" value="Unassembled WGS sequence"/>
</dbReference>
<evidence type="ECO:0000313" key="2">
    <source>
        <dbReference type="Proteomes" id="UP000324800"/>
    </source>
</evidence>
<gene>
    <name evidence="1" type="ORF">EZS28_053973</name>
</gene>
<accession>A0A5J4QXG5</accession>
<feature type="non-terminal residue" evidence="1">
    <location>
        <position position="21"/>
    </location>
</feature>
<organism evidence="1 2">
    <name type="scientific">Streblomastix strix</name>
    <dbReference type="NCBI Taxonomy" id="222440"/>
    <lineage>
        <taxon>Eukaryota</taxon>
        <taxon>Metamonada</taxon>
        <taxon>Preaxostyla</taxon>
        <taxon>Oxymonadida</taxon>
        <taxon>Streblomastigidae</taxon>
        <taxon>Streblomastix</taxon>
    </lineage>
</organism>
<name>A0A5J4QXG5_9EUKA</name>
<reference evidence="1 2" key="1">
    <citation type="submission" date="2019-03" db="EMBL/GenBank/DDBJ databases">
        <title>Single cell metagenomics reveals metabolic interactions within the superorganism composed of flagellate Streblomastix strix and complex community of Bacteroidetes bacteria on its surface.</title>
        <authorList>
            <person name="Treitli S.C."/>
            <person name="Kolisko M."/>
            <person name="Husnik F."/>
            <person name="Keeling P."/>
            <person name="Hampl V."/>
        </authorList>
    </citation>
    <scope>NUCLEOTIDE SEQUENCE [LARGE SCALE GENOMIC DNA]</scope>
    <source>
        <strain evidence="1">ST1C</strain>
    </source>
</reference>
<dbReference type="EMBL" id="SNRW01043899">
    <property type="protein sequence ID" value="KAA6326272.1"/>
    <property type="molecule type" value="Genomic_DNA"/>
</dbReference>
<protein>
    <submittedName>
        <fullName evidence="1">Uncharacterized protein</fullName>
    </submittedName>
</protein>
<sequence>MTEIPASFLLNPKEVFEALGV</sequence>
<dbReference type="AlphaFoldDB" id="A0A5J4QXG5"/>
<proteinExistence type="predicted"/>
<evidence type="ECO:0000313" key="1">
    <source>
        <dbReference type="EMBL" id="KAA6326272.1"/>
    </source>
</evidence>
<comment type="caution">
    <text evidence="1">The sequence shown here is derived from an EMBL/GenBank/DDBJ whole genome shotgun (WGS) entry which is preliminary data.</text>
</comment>